<protein>
    <submittedName>
        <fullName evidence="1">Uncharacterized protein</fullName>
    </submittedName>
</protein>
<dbReference type="Proteomes" id="UP000224460">
    <property type="component" value="Unassembled WGS sequence"/>
</dbReference>
<evidence type="ECO:0000313" key="2">
    <source>
        <dbReference type="Proteomes" id="UP000224460"/>
    </source>
</evidence>
<comment type="caution">
    <text evidence="1">The sequence shown here is derived from an EMBL/GenBank/DDBJ whole genome shotgun (WGS) entry which is preliminary data.</text>
</comment>
<proteinExistence type="predicted"/>
<accession>A0AC61DDU2</accession>
<gene>
    <name evidence="1" type="ORF">CS063_05135</name>
</gene>
<keyword evidence="2" id="KW-1185">Reference proteome</keyword>
<reference evidence="1" key="1">
    <citation type="submission" date="2017-10" db="EMBL/GenBank/DDBJ databases">
        <title>Genome sequence of cellulolytic Lachnospiraceae bacterium XHS1971 isolated from hotspring sediment.</title>
        <authorList>
            <person name="Vasudevan G."/>
            <person name="Joshi A.J."/>
            <person name="Hivarkar S."/>
            <person name="Lanjekar V.B."/>
            <person name="Dhakephalkar P.K."/>
            <person name="Dagar S."/>
        </authorList>
    </citation>
    <scope>NUCLEOTIDE SEQUENCE</scope>
    <source>
        <strain evidence="1">XHS1971</strain>
    </source>
</reference>
<evidence type="ECO:0000313" key="1">
    <source>
        <dbReference type="EMBL" id="PHV71434.1"/>
    </source>
</evidence>
<dbReference type="EMBL" id="PEDL01000003">
    <property type="protein sequence ID" value="PHV71434.1"/>
    <property type="molecule type" value="Genomic_DNA"/>
</dbReference>
<name>A0AC61DDU2_9FIRM</name>
<sequence length="215" mass="25023">MKKSVYSLVLMDEVIEQVDALAYSMNTSRSNLINQILAEKVALVTPQQHMQEVFETMVGLLRVYQNFQIQEQLSDSLCTIRSILKYKYNPTIRYTVTLGRKGNQFYGEVKVISRTQSAILHQYLKGFFTIWSSFERKQALPGWYEEEGTRWVRPLSTQRQQGIGAEELGRALSGYIKAVDDGLKIYFSHLEDSDYTGLKVYEHYRDYIKKSPFML</sequence>
<organism evidence="1 2">
    <name type="scientific">Sporanaerobium hydrogeniformans</name>
    <dbReference type="NCBI Taxonomy" id="3072179"/>
    <lineage>
        <taxon>Bacteria</taxon>
        <taxon>Bacillati</taxon>
        <taxon>Bacillota</taxon>
        <taxon>Clostridia</taxon>
        <taxon>Lachnospirales</taxon>
        <taxon>Lachnospiraceae</taxon>
        <taxon>Sporanaerobium</taxon>
    </lineage>
</organism>